<keyword evidence="3" id="KW-1185">Reference proteome</keyword>
<evidence type="ECO:0000313" key="3">
    <source>
        <dbReference type="Proteomes" id="UP001529510"/>
    </source>
</evidence>
<dbReference type="AlphaFoldDB" id="A0ABD0NDF1"/>
<protein>
    <submittedName>
        <fullName evidence="2">Uncharacterized protein</fullName>
    </submittedName>
</protein>
<name>A0ABD0NDF1_CIRMR</name>
<proteinExistence type="predicted"/>
<evidence type="ECO:0000313" key="2">
    <source>
        <dbReference type="EMBL" id="KAL0159667.1"/>
    </source>
</evidence>
<dbReference type="Proteomes" id="UP001529510">
    <property type="component" value="Unassembled WGS sequence"/>
</dbReference>
<feature type="non-terminal residue" evidence="2">
    <location>
        <position position="1"/>
    </location>
</feature>
<gene>
    <name evidence="2" type="ORF">M9458_043392</name>
</gene>
<feature type="region of interest" description="Disordered" evidence="1">
    <location>
        <begin position="1"/>
        <end position="30"/>
    </location>
</feature>
<accession>A0ABD0NDF1</accession>
<organism evidence="2 3">
    <name type="scientific">Cirrhinus mrigala</name>
    <name type="common">Mrigala</name>
    <dbReference type="NCBI Taxonomy" id="683832"/>
    <lineage>
        <taxon>Eukaryota</taxon>
        <taxon>Metazoa</taxon>
        <taxon>Chordata</taxon>
        <taxon>Craniata</taxon>
        <taxon>Vertebrata</taxon>
        <taxon>Euteleostomi</taxon>
        <taxon>Actinopterygii</taxon>
        <taxon>Neopterygii</taxon>
        <taxon>Teleostei</taxon>
        <taxon>Ostariophysi</taxon>
        <taxon>Cypriniformes</taxon>
        <taxon>Cyprinidae</taxon>
        <taxon>Labeoninae</taxon>
        <taxon>Labeonini</taxon>
        <taxon>Cirrhinus</taxon>
    </lineage>
</organism>
<dbReference type="EMBL" id="JAMKFB020000022">
    <property type="protein sequence ID" value="KAL0159667.1"/>
    <property type="molecule type" value="Genomic_DNA"/>
</dbReference>
<evidence type="ECO:0000256" key="1">
    <source>
        <dbReference type="SAM" id="MobiDB-lite"/>
    </source>
</evidence>
<sequence>RFANEQANNVILPFPPEDQSGGGAREGRSQFLPSRVPAQMQRAGAAAGPQLERRLDEAHPHHCRNYDVNALCERIQ</sequence>
<comment type="caution">
    <text evidence="2">The sequence shown here is derived from an EMBL/GenBank/DDBJ whole genome shotgun (WGS) entry which is preliminary data.</text>
</comment>
<reference evidence="2 3" key="1">
    <citation type="submission" date="2024-05" db="EMBL/GenBank/DDBJ databases">
        <title>Genome sequencing and assembly of Indian major carp, Cirrhinus mrigala (Hamilton, 1822).</title>
        <authorList>
            <person name="Mohindra V."/>
            <person name="Chowdhury L.M."/>
            <person name="Lal K."/>
            <person name="Jena J.K."/>
        </authorList>
    </citation>
    <scope>NUCLEOTIDE SEQUENCE [LARGE SCALE GENOMIC DNA]</scope>
    <source>
        <strain evidence="2">CM1030</strain>
        <tissue evidence="2">Blood</tissue>
    </source>
</reference>